<dbReference type="STRING" id="1448308.A0A2T2NVR5"/>
<evidence type="ECO:0000256" key="1">
    <source>
        <dbReference type="ARBA" id="ARBA00023242"/>
    </source>
</evidence>
<sequence length="458" mass="51704">MPIQRSRGGCHTCKKRKRKCDETRPECRACQSRGNTCGGYDLQLRWNSSYPSPTAITVAERSEGILVNNRDEELRLRDTGLMQSSSLSTPCTVVGDHADEVEQQAFQRFLSSGVHALYATTINAWIKPLIAEHSRNSSALLIVCANIQILIEEGSSLQFHSHFDRALKIFQVELFASNGAIKPPTLGAGLLLCTLSLLQGLQWTQHLLCMADLYDLRGDLNGLRIERDMYTRHCLEVMGVMDLPNLVLGRHTQCMGFWKRLRKVQDRWSHYDMDGVEPISGIPRSLLDICARIDEPAADSRFWLWQGVIGEFTQCHLWDAWRFAGMLDHRRRWRPSSVGATHPPTGVILPSSTQLMFRLLSALDALRIGLKQKENSHMLVANATLYPWFVASTEVGILNEYPSWMSATEQLRDDLLASDSSQNSRILMELVSDIHQSPDQSLDIERSLLAKSVEIALF</sequence>
<dbReference type="GO" id="GO:0000981">
    <property type="term" value="F:DNA-binding transcription factor activity, RNA polymerase II-specific"/>
    <property type="evidence" value="ECO:0007669"/>
    <property type="project" value="InterPro"/>
</dbReference>
<dbReference type="AlphaFoldDB" id="A0A2T2NVR5"/>
<dbReference type="Gene3D" id="4.10.240.10">
    <property type="entry name" value="Zn(2)-C6 fungal-type DNA-binding domain"/>
    <property type="match status" value="1"/>
</dbReference>
<dbReference type="Proteomes" id="UP000240883">
    <property type="component" value="Unassembled WGS sequence"/>
</dbReference>
<accession>A0A2T2NVR5</accession>
<dbReference type="InterPro" id="IPR001138">
    <property type="entry name" value="Zn2Cys6_DnaBD"/>
</dbReference>
<feature type="domain" description="Zn(2)-C6 fungal-type" evidence="2">
    <location>
        <begin position="9"/>
        <end position="37"/>
    </location>
</feature>
<gene>
    <name evidence="3" type="ORF">BS50DRAFT_489322</name>
</gene>
<dbReference type="CDD" id="cd00067">
    <property type="entry name" value="GAL4"/>
    <property type="match status" value="1"/>
</dbReference>
<dbReference type="GO" id="GO:0008270">
    <property type="term" value="F:zinc ion binding"/>
    <property type="evidence" value="ECO:0007669"/>
    <property type="project" value="InterPro"/>
</dbReference>
<dbReference type="OrthoDB" id="5333823at2759"/>
<dbReference type="SMART" id="SM00066">
    <property type="entry name" value="GAL4"/>
    <property type="match status" value="1"/>
</dbReference>
<evidence type="ECO:0000259" key="2">
    <source>
        <dbReference type="PROSITE" id="PS50048"/>
    </source>
</evidence>
<evidence type="ECO:0000313" key="4">
    <source>
        <dbReference type="Proteomes" id="UP000240883"/>
    </source>
</evidence>
<name>A0A2T2NVR5_CORCC</name>
<reference evidence="3 4" key="1">
    <citation type="journal article" date="2018" name="Front. Microbiol.">
        <title>Genome-Wide Analysis of Corynespora cassiicola Leaf Fall Disease Putative Effectors.</title>
        <authorList>
            <person name="Lopez D."/>
            <person name="Ribeiro S."/>
            <person name="Label P."/>
            <person name="Fumanal B."/>
            <person name="Venisse J.S."/>
            <person name="Kohler A."/>
            <person name="de Oliveira R.R."/>
            <person name="Labutti K."/>
            <person name="Lipzen A."/>
            <person name="Lail K."/>
            <person name="Bauer D."/>
            <person name="Ohm R.A."/>
            <person name="Barry K.W."/>
            <person name="Spatafora J."/>
            <person name="Grigoriev I.V."/>
            <person name="Martin F.M."/>
            <person name="Pujade-Renaud V."/>
        </authorList>
    </citation>
    <scope>NUCLEOTIDE SEQUENCE [LARGE SCALE GENOMIC DNA]</scope>
    <source>
        <strain evidence="3 4">Philippines</strain>
    </source>
</reference>
<evidence type="ECO:0000313" key="3">
    <source>
        <dbReference type="EMBL" id="PSN69527.1"/>
    </source>
</evidence>
<dbReference type="PROSITE" id="PS50048">
    <property type="entry name" value="ZN2_CY6_FUNGAL_2"/>
    <property type="match status" value="1"/>
</dbReference>
<dbReference type="PANTHER" id="PTHR37534">
    <property type="entry name" value="TRANSCRIPTIONAL ACTIVATOR PROTEIN UGA3"/>
    <property type="match status" value="1"/>
</dbReference>
<protein>
    <recommendedName>
        <fullName evidence="2">Zn(2)-C6 fungal-type domain-containing protein</fullName>
    </recommendedName>
</protein>
<dbReference type="PROSITE" id="PS00463">
    <property type="entry name" value="ZN2_CY6_FUNGAL_1"/>
    <property type="match status" value="1"/>
</dbReference>
<keyword evidence="1" id="KW-0539">Nucleus</keyword>
<dbReference type="Pfam" id="PF00172">
    <property type="entry name" value="Zn_clus"/>
    <property type="match status" value="1"/>
</dbReference>
<proteinExistence type="predicted"/>
<organism evidence="3 4">
    <name type="scientific">Corynespora cassiicola Philippines</name>
    <dbReference type="NCBI Taxonomy" id="1448308"/>
    <lineage>
        <taxon>Eukaryota</taxon>
        <taxon>Fungi</taxon>
        <taxon>Dikarya</taxon>
        <taxon>Ascomycota</taxon>
        <taxon>Pezizomycotina</taxon>
        <taxon>Dothideomycetes</taxon>
        <taxon>Pleosporomycetidae</taxon>
        <taxon>Pleosporales</taxon>
        <taxon>Corynesporascaceae</taxon>
        <taxon>Corynespora</taxon>
    </lineage>
</organism>
<keyword evidence="4" id="KW-1185">Reference proteome</keyword>
<dbReference type="InterPro" id="IPR036864">
    <property type="entry name" value="Zn2-C6_fun-type_DNA-bd_sf"/>
</dbReference>
<dbReference type="SUPFAM" id="SSF57701">
    <property type="entry name" value="Zn2/Cys6 DNA-binding domain"/>
    <property type="match status" value="1"/>
</dbReference>
<dbReference type="GO" id="GO:0045944">
    <property type="term" value="P:positive regulation of transcription by RNA polymerase II"/>
    <property type="evidence" value="ECO:0007669"/>
    <property type="project" value="TreeGrafter"/>
</dbReference>
<dbReference type="PANTHER" id="PTHR37534:SF7">
    <property type="entry name" value="TRANSCRIPTIONAL ACTIVATOR PROTEIN UGA3"/>
    <property type="match status" value="1"/>
</dbReference>
<dbReference type="GO" id="GO:0005634">
    <property type="term" value="C:nucleus"/>
    <property type="evidence" value="ECO:0007669"/>
    <property type="project" value="TreeGrafter"/>
</dbReference>
<dbReference type="EMBL" id="KZ678133">
    <property type="protein sequence ID" value="PSN69527.1"/>
    <property type="molecule type" value="Genomic_DNA"/>
</dbReference>
<dbReference type="GO" id="GO:0000976">
    <property type="term" value="F:transcription cis-regulatory region binding"/>
    <property type="evidence" value="ECO:0007669"/>
    <property type="project" value="TreeGrafter"/>
</dbReference>